<sequence>MPNQMRIPGKPRINGAQIEKLKVLTFDDINEGNQWLWALIVVTTNKERPVINNFQSSNWAKYHCCPRFVWEIPLSGQLAQSVRTPEQRYIYNHFQAFTGCFVADAPGYLTENINPALGL</sequence>
<proteinExistence type="predicted"/>
<dbReference type="Proteomes" id="UP000789390">
    <property type="component" value="Unassembled WGS sequence"/>
</dbReference>
<dbReference type="OrthoDB" id="6377339at2759"/>
<reference evidence="1" key="1">
    <citation type="submission" date="2021-11" db="EMBL/GenBank/DDBJ databases">
        <authorList>
            <person name="Schell T."/>
        </authorList>
    </citation>
    <scope>NUCLEOTIDE SEQUENCE</scope>
    <source>
        <strain evidence="1">M5</strain>
    </source>
</reference>
<organism evidence="1 2">
    <name type="scientific">Daphnia galeata</name>
    <dbReference type="NCBI Taxonomy" id="27404"/>
    <lineage>
        <taxon>Eukaryota</taxon>
        <taxon>Metazoa</taxon>
        <taxon>Ecdysozoa</taxon>
        <taxon>Arthropoda</taxon>
        <taxon>Crustacea</taxon>
        <taxon>Branchiopoda</taxon>
        <taxon>Diplostraca</taxon>
        <taxon>Cladocera</taxon>
        <taxon>Anomopoda</taxon>
        <taxon>Daphniidae</taxon>
        <taxon>Daphnia</taxon>
    </lineage>
</organism>
<name>A0A8J2WMN9_9CRUS</name>
<dbReference type="AlphaFoldDB" id="A0A8J2WMN9"/>
<evidence type="ECO:0000313" key="2">
    <source>
        <dbReference type="Proteomes" id="UP000789390"/>
    </source>
</evidence>
<gene>
    <name evidence="1" type="ORF">DGAL_LOCUS15750</name>
</gene>
<protein>
    <submittedName>
        <fullName evidence="1">Uncharacterized protein</fullName>
    </submittedName>
</protein>
<dbReference type="EMBL" id="CAKKLH010000321">
    <property type="protein sequence ID" value="CAH0112043.1"/>
    <property type="molecule type" value="Genomic_DNA"/>
</dbReference>
<evidence type="ECO:0000313" key="1">
    <source>
        <dbReference type="EMBL" id="CAH0112043.1"/>
    </source>
</evidence>
<comment type="caution">
    <text evidence="1">The sequence shown here is derived from an EMBL/GenBank/DDBJ whole genome shotgun (WGS) entry which is preliminary data.</text>
</comment>
<accession>A0A8J2WMN9</accession>
<keyword evidence="2" id="KW-1185">Reference proteome</keyword>